<feature type="domain" description="BCNT-C" evidence="2">
    <location>
        <begin position="182"/>
        <end position="253"/>
    </location>
</feature>
<dbReference type="GeneID" id="3499771"/>
<evidence type="ECO:0000313" key="3">
    <source>
        <dbReference type="EMBL" id="EAN30677.1"/>
    </source>
</evidence>
<evidence type="ECO:0000259" key="2">
    <source>
        <dbReference type="PROSITE" id="PS51279"/>
    </source>
</evidence>
<organism evidence="3 4">
    <name type="scientific">Theileria parva</name>
    <name type="common">East coast fever infection agent</name>
    <dbReference type="NCBI Taxonomy" id="5875"/>
    <lineage>
        <taxon>Eukaryota</taxon>
        <taxon>Sar</taxon>
        <taxon>Alveolata</taxon>
        <taxon>Apicomplexa</taxon>
        <taxon>Aconoidasida</taxon>
        <taxon>Piroplasmida</taxon>
        <taxon>Theileriidae</taxon>
        <taxon>Theileria</taxon>
    </lineage>
</organism>
<keyword evidence="4" id="KW-1185">Reference proteome</keyword>
<dbReference type="EMBL" id="AAGK01000006">
    <property type="protein sequence ID" value="EAN30677.1"/>
    <property type="molecule type" value="Genomic_DNA"/>
</dbReference>
<dbReference type="STRING" id="5875.Q4MYK5"/>
<dbReference type="PROSITE" id="PS51279">
    <property type="entry name" value="BCNT_C"/>
    <property type="match status" value="1"/>
</dbReference>
<dbReference type="InterPro" id="IPR011421">
    <property type="entry name" value="BCNT-C"/>
</dbReference>
<comment type="caution">
    <text evidence="3">The sequence shown here is derived from an EMBL/GenBank/DDBJ whole genome shotgun (WGS) entry which is preliminary data.</text>
</comment>
<sequence length="253" mass="29735">MTTILEAEFGSDSEDSDYVLSEVSSDEESSLTSNKEKKRREKMLERVNLMFDDMVRASDVSYRHPELGEKDDFMLQFQRKSPPTPKIRTAQSFQDYLDKNISRVFQMSPRFDIREFKEKCHQTPNSEKLEMVKHAVAVKDAEPATIKTTYKFAGTTYEVVDKVSKKSRKYSNYLKRKEKELGGEFGYLDELYSKLGPAPTLSAVSKSELDWTRYKDELNLDSDLKKSYHHLKEQEFLQRTTWNQYQRELQARK</sequence>
<proteinExistence type="predicted"/>
<reference evidence="3 4" key="1">
    <citation type="journal article" date="2005" name="Science">
        <title>Genome sequence of Theileria parva, a bovine pathogen that transforms lymphocytes.</title>
        <authorList>
            <person name="Gardner M.J."/>
            <person name="Bishop R."/>
            <person name="Shah T."/>
            <person name="de Villiers E.P."/>
            <person name="Carlton J.M."/>
            <person name="Hall N."/>
            <person name="Ren Q."/>
            <person name="Paulsen I.T."/>
            <person name="Pain A."/>
            <person name="Berriman M."/>
            <person name="Wilson R.J.M."/>
            <person name="Sato S."/>
            <person name="Ralph S.A."/>
            <person name="Mann D.J."/>
            <person name="Xiong Z."/>
            <person name="Shallom S.J."/>
            <person name="Weidman J."/>
            <person name="Jiang L."/>
            <person name="Lynn J."/>
            <person name="Weaver B."/>
            <person name="Shoaibi A."/>
            <person name="Domingo A.R."/>
            <person name="Wasawo D."/>
            <person name="Crabtree J."/>
            <person name="Wortman J.R."/>
            <person name="Haas B."/>
            <person name="Angiuoli S.V."/>
            <person name="Creasy T.H."/>
            <person name="Lu C."/>
            <person name="Suh B."/>
            <person name="Silva J.C."/>
            <person name="Utterback T.R."/>
            <person name="Feldblyum T.V."/>
            <person name="Pertea M."/>
            <person name="Allen J."/>
            <person name="Nierman W.C."/>
            <person name="Taracha E.L.N."/>
            <person name="Salzberg S.L."/>
            <person name="White O.R."/>
            <person name="Fitzhugh H.A."/>
            <person name="Morzaria S."/>
            <person name="Venter J.C."/>
            <person name="Fraser C.M."/>
            <person name="Nene V."/>
        </authorList>
    </citation>
    <scope>NUCLEOTIDE SEQUENCE [LARGE SCALE GENOMIC DNA]</scope>
    <source>
        <strain evidence="3 4">Muguga</strain>
    </source>
</reference>
<accession>Q4MYK5</accession>
<name>Q4MYK5_THEPA</name>
<dbReference type="AlphaFoldDB" id="Q4MYK5"/>
<dbReference type="eggNOG" id="ENOG502S8BC">
    <property type="taxonomic scope" value="Eukaryota"/>
</dbReference>
<evidence type="ECO:0000313" key="4">
    <source>
        <dbReference type="Proteomes" id="UP000001949"/>
    </source>
</evidence>
<dbReference type="InParanoid" id="Q4MYK5"/>
<dbReference type="KEGG" id="tpv:TP03_0836"/>
<dbReference type="Pfam" id="PF07572">
    <property type="entry name" value="BCNT"/>
    <property type="match status" value="1"/>
</dbReference>
<dbReference type="Proteomes" id="UP000001949">
    <property type="component" value="Unassembled WGS sequence"/>
</dbReference>
<dbReference type="OMA" id="AYYKMAN"/>
<feature type="region of interest" description="Disordered" evidence="1">
    <location>
        <begin position="1"/>
        <end position="39"/>
    </location>
</feature>
<gene>
    <name evidence="3" type="ordered locus">TP03_0836</name>
</gene>
<dbReference type="VEuPathDB" id="PiroplasmaDB:TpMuguga_03g00836"/>
<evidence type="ECO:0000256" key="1">
    <source>
        <dbReference type="SAM" id="MobiDB-lite"/>
    </source>
</evidence>
<dbReference type="RefSeq" id="XP_762960.1">
    <property type="nucleotide sequence ID" value="XM_757867.1"/>
</dbReference>
<protein>
    <recommendedName>
        <fullName evidence="2">BCNT-C domain-containing protein</fullName>
    </recommendedName>
</protein>